<dbReference type="Gene3D" id="1.10.10.1600">
    <property type="entry name" value="Bacterial DNA polymerase III alpha subunit, thumb domain"/>
    <property type="match status" value="1"/>
</dbReference>
<comment type="catalytic activity">
    <reaction evidence="6">
        <text>DNA(n) + a 2'-deoxyribonucleoside 5'-triphosphate = DNA(n+1) + diphosphate</text>
        <dbReference type="Rhea" id="RHEA:22508"/>
        <dbReference type="Rhea" id="RHEA-COMP:17339"/>
        <dbReference type="Rhea" id="RHEA-COMP:17340"/>
        <dbReference type="ChEBI" id="CHEBI:33019"/>
        <dbReference type="ChEBI" id="CHEBI:61560"/>
        <dbReference type="ChEBI" id="CHEBI:173112"/>
        <dbReference type="EC" id="2.7.7.7"/>
    </reaction>
</comment>
<proteinExistence type="predicted"/>
<dbReference type="Pfam" id="PF17657">
    <property type="entry name" value="DNA_pol3_finger"/>
    <property type="match status" value="1"/>
</dbReference>
<dbReference type="OrthoDB" id="9803237at2"/>
<dbReference type="InterPro" id="IPR040982">
    <property type="entry name" value="DNA_pol3_finger"/>
</dbReference>
<name>A0A417YGA9_9BACI</name>
<feature type="domain" description="DNA polymerase helix-hairpin-helix motif" evidence="8">
    <location>
        <begin position="444"/>
        <end position="542"/>
    </location>
</feature>
<dbReference type="InterPro" id="IPR011708">
    <property type="entry name" value="DNA_pol3_alpha_NTPase_dom"/>
</dbReference>
<evidence type="ECO:0000313" key="10">
    <source>
        <dbReference type="EMBL" id="RHW31847.1"/>
    </source>
</evidence>
<dbReference type="Pfam" id="PF14579">
    <property type="entry name" value="HHH_6"/>
    <property type="match status" value="1"/>
</dbReference>
<dbReference type="AlphaFoldDB" id="A0A417YGA9"/>
<protein>
    <recommendedName>
        <fullName evidence="1">DNA-directed DNA polymerase</fullName>
        <ecNumber evidence="1">2.7.7.7</ecNumber>
    </recommendedName>
</protein>
<evidence type="ECO:0000256" key="6">
    <source>
        <dbReference type="ARBA" id="ARBA00049244"/>
    </source>
</evidence>
<dbReference type="InterPro" id="IPR029460">
    <property type="entry name" value="DNAPol_HHH"/>
</dbReference>
<keyword evidence="3" id="KW-0548">Nucleotidyltransferase</keyword>
<keyword evidence="5" id="KW-0239">DNA-directed DNA polymerase</keyword>
<dbReference type="EC" id="2.7.7.7" evidence="1"/>
<dbReference type="Pfam" id="PF07733">
    <property type="entry name" value="DNA_pol3_alpha"/>
    <property type="match status" value="1"/>
</dbReference>
<dbReference type="EMBL" id="QWEH01000007">
    <property type="protein sequence ID" value="RHW31847.1"/>
    <property type="molecule type" value="Genomic_DNA"/>
</dbReference>
<organism evidence="10 11">
    <name type="scientific">Oceanobacillus profundus</name>
    <dbReference type="NCBI Taxonomy" id="372463"/>
    <lineage>
        <taxon>Bacteria</taxon>
        <taxon>Bacillati</taxon>
        <taxon>Bacillota</taxon>
        <taxon>Bacilli</taxon>
        <taxon>Bacillales</taxon>
        <taxon>Bacillaceae</taxon>
        <taxon>Oceanobacillus</taxon>
    </lineage>
</organism>
<evidence type="ECO:0000256" key="4">
    <source>
        <dbReference type="ARBA" id="ARBA00022705"/>
    </source>
</evidence>
<evidence type="ECO:0000259" key="9">
    <source>
        <dbReference type="Pfam" id="PF17657"/>
    </source>
</evidence>
<dbReference type="Gene3D" id="1.10.150.870">
    <property type="match status" value="1"/>
</dbReference>
<dbReference type="InterPro" id="IPR004805">
    <property type="entry name" value="DnaE2/DnaE/PolC"/>
</dbReference>
<dbReference type="InterPro" id="IPR041931">
    <property type="entry name" value="DNA_pol3_alpha_thumb_dom"/>
</dbReference>
<keyword evidence="4" id="KW-0235">DNA replication</keyword>
<evidence type="ECO:0000256" key="1">
    <source>
        <dbReference type="ARBA" id="ARBA00012417"/>
    </source>
</evidence>
<evidence type="ECO:0000313" key="11">
    <source>
        <dbReference type="Proteomes" id="UP000285456"/>
    </source>
</evidence>
<reference evidence="10 11" key="1">
    <citation type="journal article" date="2007" name="Int. J. Syst. Evol. Microbiol.">
        <title>Oceanobacillus profundus sp. nov., isolated from a deep-sea sediment core.</title>
        <authorList>
            <person name="Kim Y.G."/>
            <person name="Choi D.H."/>
            <person name="Hyun S."/>
            <person name="Cho B.C."/>
        </authorList>
    </citation>
    <scope>NUCLEOTIDE SEQUENCE [LARGE SCALE GENOMIC DNA]</scope>
    <source>
        <strain evidence="10 11">DSM 18246</strain>
    </source>
</reference>
<dbReference type="RefSeq" id="WP_118889405.1">
    <property type="nucleotide sequence ID" value="NZ_PHUT01000007.1"/>
</dbReference>
<accession>A0A417YGA9</accession>
<evidence type="ECO:0000256" key="3">
    <source>
        <dbReference type="ARBA" id="ARBA00022695"/>
    </source>
</evidence>
<evidence type="ECO:0000259" key="8">
    <source>
        <dbReference type="Pfam" id="PF14579"/>
    </source>
</evidence>
<evidence type="ECO:0000256" key="5">
    <source>
        <dbReference type="ARBA" id="ARBA00022932"/>
    </source>
</evidence>
<dbReference type="PANTHER" id="PTHR32294:SF0">
    <property type="entry name" value="DNA POLYMERASE III SUBUNIT ALPHA"/>
    <property type="match status" value="1"/>
</dbReference>
<sequence length="666" mass="75556">MGYNASRWTQLYLKRKYGTDKVAQIGTDGTLAARSAIKFITDALGYTEKNKNLKDVFAAAVPNDPGISLTKAYAQSDELKKYAKHYPDIWKAALGVEGHKRSVGVHASGIVISPKPLTDIVPLRLDSEGLETTEYDMEWIEKFLVKFDLLKLDTLDLIERAMKNAGILGKVNINDIDLNDPNIYERVYRTDQLEGIFQVESEGMRNVIKELQPNCFEDIGVVVALYRPGPMDLIPTYINRKFGREKVSYPFDELEPVLKDTYGVWVYQEQIMEASRILGGLTLGQADMIRKGVSKKKVKLMHRWIDLMIYGSADYIRIQEERIQQYPEPSSVPLDDNGDPTVWVDHDEYKKGWKGIPEIEGALQRGFDLNKLLKLKEQWIKFGEYCFNRAHSAAYAKISIQTAYLKCYHPTEFMAALLSISEGKKDKNKKSKNVNYIPICEEMGIQILPPDINESKSDWTPIIEIQRDEQGNEFQKGYIRYGIGSIAGVRNAAVDNIIMNQPYDSVDMLIESTDSSKVNKTKVINLIKAGCFDSINKNRNALLNEYGKRIGENLEVKETTTKTDIIQYERETLGISVTIKSRWMTIPDGKANIQFTGILQEIDPFVSQKGQEHCRIKIETNEDTISGIIFNRNWMNLKDQLIVGAKVVVKGKKNNDSLQVNSVAQG</sequence>
<dbReference type="GO" id="GO:0003887">
    <property type="term" value="F:DNA-directed DNA polymerase activity"/>
    <property type="evidence" value="ECO:0007669"/>
    <property type="project" value="UniProtKB-KW"/>
</dbReference>
<evidence type="ECO:0000256" key="2">
    <source>
        <dbReference type="ARBA" id="ARBA00022679"/>
    </source>
</evidence>
<feature type="domain" description="DNA polymerase III alpha subunit finger" evidence="9">
    <location>
        <begin position="155"/>
        <end position="308"/>
    </location>
</feature>
<keyword evidence="2" id="KW-0808">Transferase</keyword>
<comment type="caution">
    <text evidence="10">The sequence shown here is derived from an EMBL/GenBank/DDBJ whole genome shotgun (WGS) entry which is preliminary data.</text>
</comment>
<dbReference type="GO" id="GO:0008408">
    <property type="term" value="F:3'-5' exonuclease activity"/>
    <property type="evidence" value="ECO:0007669"/>
    <property type="project" value="InterPro"/>
</dbReference>
<dbReference type="GO" id="GO:0006260">
    <property type="term" value="P:DNA replication"/>
    <property type="evidence" value="ECO:0007669"/>
    <property type="project" value="UniProtKB-KW"/>
</dbReference>
<gene>
    <name evidence="10" type="ORF">D1B32_11455</name>
</gene>
<keyword evidence="11" id="KW-1185">Reference proteome</keyword>
<evidence type="ECO:0000259" key="7">
    <source>
        <dbReference type="Pfam" id="PF07733"/>
    </source>
</evidence>
<feature type="domain" description="Bacterial DNA polymerase III alpha subunit NTPase" evidence="7">
    <location>
        <begin position="12"/>
        <end position="150"/>
    </location>
</feature>
<dbReference type="PANTHER" id="PTHR32294">
    <property type="entry name" value="DNA POLYMERASE III SUBUNIT ALPHA"/>
    <property type="match status" value="1"/>
</dbReference>
<dbReference type="Proteomes" id="UP000285456">
    <property type="component" value="Unassembled WGS sequence"/>
</dbReference>